<feature type="domain" description="C2H2-type" evidence="9">
    <location>
        <begin position="208"/>
        <end position="236"/>
    </location>
</feature>
<dbReference type="PROSITE" id="PS00028">
    <property type="entry name" value="ZINC_FINGER_C2H2_1"/>
    <property type="match status" value="3"/>
</dbReference>
<keyword evidence="2" id="KW-0479">Metal-binding</keyword>
<keyword evidence="3" id="KW-0677">Repeat</keyword>
<dbReference type="Gene3D" id="3.30.160.60">
    <property type="entry name" value="Classic Zinc Finger"/>
    <property type="match status" value="4"/>
</dbReference>
<dbReference type="GO" id="GO:0008270">
    <property type="term" value="F:zinc ion binding"/>
    <property type="evidence" value="ECO:0007669"/>
    <property type="project" value="UniProtKB-KW"/>
</dbReference>
<keyword evidence="5" id="KW-0862">Zinc</keyword>
<evidence type="ECO:0000256" key="4">
    <source>
        <dbReference type="ARBA" id="ARBA00022771"/>
    </source>
</evidence>
<evidence type="ECO:0000256" key="7">
    <source>
        <dbReference type="PROSITE-ProRule" id="PRU00042"/>
    </source>
</evidence>
<comment type="caution">
    <text evidence="10">The sequence shown here is derived from an EMBL/GenBank/DDBJ whole genome shotgun (WGS) entry which is preliminary data.</text>
</comment>
<accession>A0A814P1N9</accession>
<dbReference type="Proteomes" id="UP000663852">
    <property type="component" value="Unassembled WGS sequence"/>
</dbReference>
<dbReference type="OrthoDB" id="6365676at2759"/>
<organism evidence="10 11">
    <name type="scientific">Adineta ricciae</name>
    <name type="common">Rotifer</name>
    <dbReference type="NCBI Taxonomy" id="249248"/>
    <lineage>
        <taxon>Eukaryota</taxon>
        <taxon>Metazoa</taxon>
        <taxon>Spiralia</taxon>
        <taxon>Gnathifera</taxon>
        <taxon>Rotifera</taxon>
        <taxon>Eurotatoria</taxon>
        <taxon>Bdelloidea</taxon>
        <taxon>Adinetida</taxon>
        <taxon>Adinetidae</taxon>
        <taxon>Adineta</taxon>
    </lineage>
</organism>
<comment type="subcellular location">
    <subcellularLocation>
        <location evidence="1">Nucleus</location>
    </subcellularLocation>
</comment>
<feature type="compositionally biased region" description="Low complexity" evidence="8">
    <location>
        <begin position="678"/>
        <end position="704"/>
    </location>
</feature>
<feature type="compositionally biased region" description="Polar residues" evidence="8">
    <location>
        <begin position="151"/>
        <end position="162"/>
    </location>
</feature>
<dbReference type="EMBL" id="CAJNOJ010000097">
    <property type="protein sequence ID" value="CAF1100005.1"/>
    <property type="molecule type" value="Genomic_DNA"/>
</dbReference>
<dbReference type="GO" id="GO:0005634">
    <property type="term" value="C:nucleus"/>
    <property type="evidence" value="ECO:0007669"/>
    <property type="project" value="UniProtKB-SubCell"/>
</dbReference>
<feature type="compositionally biased region" description="Polar residues" evidence="8">
    <location>
        <begin position="1020"/>
        <end position="1030"/>
    </location>
</feature>
<reference evidence="10" key="1">
    <citation type="submission" date="2021-02" db="EMBL/GenBank/DDBJ databases">
        <authorList>
            <person name="Nowell W R."/>
        </authorList>
    </citation>
    <scope>NUCLEOTIDE SEQUENCE</scope>
</reference>
<feature type="compositionally biased region" description="Acidic residues" evidence="8">
    <location>
        <begin position="980"/>
        <end position="998"/>
    </location>
</feature>
<evidence type="ECO:0000313" key="10">
    <source>
        <dbReference type="EMBL" id="CAF1100005.1"/>
    </source>
</evidence>
<feature type="region of interest" description="Disordered" evidence="8">
    <location>
        <begin position="1066"/>
        <end position="1089"/>
    </location>
</feature>
<feature type="region of interest" description="Disordered" evidence="8">
    <location>
        <begin position="963"/>
        <end position="1030"/>
    </location>
</feature>
<feature type="region of interest" description="Disordered" evidence="8">
    <location>
        <begin position="527"/>
        <end position="621"/>
    </location>
</feature>
<dbReference type="PROSITE" id="PS50157">
    <property type="entry name" value="ZINC_FINGER_C2H2_2"/>
    <property type="match status" value="4"/>
</dbReference>
<dbReference type="SMART" id="SM00355">
    <property type="entry name" value="ZnF_C2H2"/>
    <property type="match status" value="12"/>
</dbReference>
<dbReference type="PANTHER" id="PTHR24376:SF216">
    <property type="entry name" value="ZINC FINGER PROTEIN 420-LIKE"/>
    <property type="match status" value="1"/>
</dbReference>
<dbReference type="AlphaFoldDB" id="A0A814P1N9"/>
<name>A0A814P1N9_ADIRI</name>
<feature type="region of interest" description="Disordered" evidence="8">
    <location>
        <begin position="228"/>
        <end position="255"/>
    </location>
</feature>
<feature type="domain" description="C2H2-type" evidence="9">
    <location>
        <begin position="451"/>
        <end position="478"/>
    </location>
</feature>
<feature type="compositionally biased region" description="Low complexity" evidence="8">
    <location>
        <begin position="548"/>
        <end position="560"/>
    </location>
</feature>
<evidence type="ECO:0000256" key="1">
    <source>
        <dbReference type="ARBA" id="ARBA00004123"/>
    </source>
</evidence>
<dbReference type="SUPFAM" id="SSF57667">
    <property type="entry name" value="beta-beta-alpha zinc fingers"/>
    <property type="match status" value="3"/>
</dbReference>
<feature type="region of interest" description="Disordered" evidence="8">
    <location>
        <begin position="677"/>
        <end position="704"/>
    </location>
</feature>
<evidence type="ECO:0000259" key="9">
    <source>
        <dbReference type="PROSITE" id="PS50157"/>
    </source>
</evidence>
<feature type="compositionally biased region" description="Low complexity" evidence="8">
    <location>
        <begin position="163"/>
        <end position="175"/>
    </location>
</feature>
<feature type="region of interest" description="Disordered" evidence="8">
    <location>
        <begin position="84"/>
        <end position="127"/>
    </location>
</feature>
<evidence type="ECO:0000256" key="2">
    <source>
        <dbReference type="ARBA" id="ARBA00022723"/>
    </source>
</evidence>
<feature type="compositionally biased region" description="Acidic residues" evidence="8">
    <location>
        <begin position="1076"/>
        <end position="1087"/>
    </location>
</feature>
<feature type="compositionally biased region" description="Basic and acidic residues" evidence="8">
    <location>
        <begin position="1005"/>
        <end position="1018"/>
    </location>
</feature>
<evidence type="ECO:0000256" key="3">
    <source>
        <dbReference type="ARBA" id="ARBA00022737"/>
    </source>
</evidence>
<evidence type="ECO:0000256" key="8">
    <source>
        <dbReference type="SAM" id="MobiDB-lite"/>
    </source>
</evidence>
<dbReference type="InterPro" id="IPR013087">
    <property type="entry name" value="Znf_C2H2_type"/>
</dbReference>
<evidence type="ECO:0000256" key="5">
    <source>
        <dbReference type="ARBA" id="ARBA00022833"/>
    </source>
</evidence>
<feature type="region of interest" description="Disordered" evidence="8">
    <location>
        <begin position="328"/>
        <end position="386"/>
    </location>
</feature>
<evidence type="ECO:0000256" key="6">
    <source>
        <dbReference type="ARBA" id="ARBA00023242"/>
    </source>
</evidence>
<sequence length="1163" mass="132970">MQKLIHGETTGRSSRRKQLAPRSRLVRQCEECDFSSSIINEFKTHMKFEHRQEQVFLCDICRYYSLSSFEYQLHLNSHQTNNQPLTAASSSSSSSTVPATATTVKSSLSSNGRHVESEAEIEDDDSINIYTKEQNSMIFENDEQISDDEQNPSASTNKKLNLSVTSSHSTTTQQTLAAPDRKRPYNVSVDPARYRRVPDPDDASAIKFACSLCGNLYKWRKSLNKHWKEKHNDESPPPLDAPVTIRPPKSSTSSAAIQLKPANRVSEMLPHTSMNLPAPPPSQTHHPAFPFNPYWLNLTTRGDFQQMFPSTTTNEQSLNAPLDLTIKSHKKSSSSPIQSELNPPAKKLHRNSNSSDDEQRDSSNYNQNESDDESHSEHASSSSPPNPYGQKVFICSICEQRFLAVESINEHFLKNHLPELENEIAGKSPPRNTNVAQQNEEWNLSDPVNPLKCIQCDFVGRWPTELQKHAASHSTSRPFKCLVCSLTYKWRWDLAKHWDRAHAAGGKGVTLINPYKKRDRDQARSMMDLAPPPTAAAVGTKTSDHHSTCSSVSSASTMKKTSIRGDDDDDDDDDGQSQHSTTSDHDDCQQLAKRLKQDDEKNPSNLSLSNFLPPPPPTTTGNMFFPPPSFFPHHPMFSSFLNSSLLLQPKFNFSPRPTQMSMNTNLDFFKQASAFVQRTTKSPNSSRSSSPRTSSPLQQQQRMHAVAAMVAAANGTNNHLRNHHQQQQQQQQQRKFEKEERNFQCRWCDYRGRWRSELIQHMRCHHARDKPYHCSACPYASSWKWDVQKHVKKQHAHDAAKIVELPDKYLFQTTLKAKHEGTDDRALAPAPLTDEDYSFFGLDVQQKLSSVKYTRDRTLACQQCPFAANSMAELRRHLIVHSAESPYHCFNCDYKSKWKCDVKKHMRLCNHHGPVLVGRKAMAKVMESLGLVIGNNDMNKGVPSDKQNAAAFAAAAMQMSSFFAHQQQQQQQQQQKSLEMDDDEEEIVEEDDDEDDENNSLIIVDENHQQDEGDEKQKRISNNSRSQNNHLRCRQCDYEAEDLSDLLVHRKAHASMKCNHNFEQDFQQQKTSTNDSDIENDDDDQDEEKTRDIQFDEQMFDYELHWLENNPLIKQFTTIQQKTRTIVYECSKCDYTVNNDRQYFLNHLDHQHSELLENHTWSS</sequence>
<protein>
    <recommendedName>
        <fullName evidence="9">C2H2-type domain-containing protein</fullName>
    </recommendedName>
</protein>
<evidence type="ECO:0000313" key="11">
    <source>
        <dbReference type="Proteomes" id="UP000663852"/>
    </source>
</evidence>
<dbReference type="PANTHER" id="PTHR24376">
    <property type="entry name" value="ZINC FINGER PROTEIN"/>
    <property type="match status" value="1"/>
</dbReference>
<keyword evidence="4 7" id="KW-0863">Zinc-finger</keyword>
<dbReference type="InterPro" id="IPR036236">
    <property type="entry name" value="Znf_C2H2_sf"/>
</dbReference>
<keyword evidence="6" id="KW-0539">Nucleus</keyword>
<dbReference type="GO" id="GO:0001228">
    <property type="term" value="F:DNA-binding transcription activator activity, RNA polymerase II-specific"/>
    <property type="evidence" value="ECO:0007669"/>
    <property type="project" value="TreeGrafter"/>
</dbReference>
<feature type="domain" description="C2H2-type" evidence="9">
    <location>
        <begin position="859"/>
        <end position="886"/>
    </location>
</feature>
<proteinExistence type="predicted"/>
<feature type="compositionally biased region" description="Low complexity" evidence="8">
    <location>
        <begin position="963"/>
        <end position="975"/>
    </location>
</feature>
<dbReference type="GO" id="GO:0000978">
    <property type="term" value="F:RNA polymerase II cis-regulatory region sequence-specific DNA binding"/>
    <property type="evidence" value="ECO:0007669"/>
    <property type="project" value="TreeGrafter"/>
</dbReference>
<feature type="domain" description="C2H2-type" evidence="9">
    <location>
        <begin position="743"/>
        <end position="771"/>
    </location>
</feature>
<feature type="compositionally biased region" description="Low complexity" evidence="8">
    <location>
        <begin position="86"/>
        <end position="107"/>
    </location>
</feature>
<feature type="region of interest" description="Disordered" evidence="8">
    <location>
        <begin position="144"/>
        <end position="186"/>
    </location>
</feature>
<feature type="region of interest" description="Disordered" evidence="8">
    <location>
        <begin position="1"/>
        <end position="20"/>
    </location>
</feature>
<feature type="compositionally biased region" description="Acidic residues" evidence="8">
    <location>
        <begin position="566"/>
        <end position="575"/>
    </location>
</feature>
<gene>
    <name evidence="10" type="ORF">EDS130_LOCUS19939</name>
</gene>